<feature type="region of interest" description="Disordered" evidence="1">
    <location>
        <begin position="575"/>
        <end position="601"/>
    </location>
</feature>
<dbReference type="EMBL" id="CP069114">
    <property type="protein sequence ID" value="QSS63343.1"/>
    <property type="molecule type" value="Genomic_DNA"/>
</dbReference>
<dbReference type="PANTHER" id="PTHR12126:SF11">
    <property type="entry name" value="NADH DEHYDROGENASE [UBIQUINONE] 1 ALPHA SUBCOMPLEX SUBUNIT 9, MITOCHONDRIAL"/>
    <property type="match status" value="1"/>
</dbReference>
<dbReference type="CDD" id="cd05271">
    <property type="entry name" value="NDUFA9_like_SDR_a"/>
    <property type="match status" value="1"/>
</dbReference>
<protein>
    <submittedName>
        <fullName evidence="4">NADH-ubiquinone oxidoreductase</fullName>
    </submittedName>
</protein>
<evidence type="ECO:0000259" key="3">
    <source>
        <dbReference type="Pfam" id="PF02602"/>
    </source>
</evidence>
<dbReference type="FunFam" id="3.40.50.10090:FF:000011">
    <property type="entry name" value="Uroporphyrinogen-III synthase (UroS), putative"/>
    <property type="match status" value="1"/>
</dbReference>
<dbReference type="SUPFAM" id="SSF69618">
    <property type="entry name" value="HemD-like"/>
    <property type="match status" value="1"/>
</dbReference>
<dbReference type="InterPro" id="IPR003754">
    <property type="entry name" value="4pyrrol_synth_uPrphyn_synth"/>
</dbReference>
<organism evidence="4 5">
    <name type="scientific">Ajellomyces capsulatus</name>
    <name type="common">Darling's disease fungus</name>
    <name type="synonym">Histoplasma capsulatum</name>
    <dbReference type="NCBI Taxonomy" id="5037"/>
    <lineage>
        <taxon>Eukaryota</taxon>
        <taxon>Fungi</taxon>
        <taxon>Dikarya</taxon>
        <taxon>Ascomycota</taxon>
        <taxon>Pezizomycotina</taxon>
        <taxon>Eurotiomycetes</taxon>
        <taxon>Eurotiomycetidae</taxon>
        <taxon>Onygenales</taxon>
        <taxon>Ajellomycetaceae</taxon>
        <taxon>Histoplasma</taxon>
    </lineage>
</organism>
<dbReference type="SUPFAM" id="SSF51735">
    <property type="entry name" value="NAD(P)-binding Rossmann-fold domains"/>
    <property type="match status" value="1"/>
</dbReference>
<feature type="compositionally biased region" description="Basic and acidic residues" evidence="1">
    <location>
        <begin position="580"/>
        <end position="594"/>
    </location>
</feature>
<feature type="domain" description="NAD-dependent epimerase/dehydratase" evidence="2">
    <location>
        <begin position="63"/>
        <end position="175"/>
    </location>
</feature>
<dbReference type="InterPro" id="IPR036108">
    <property type="entry name" value="4pyrrol_syn_uPrphyn_synt_sf"/>
</dbReference>
<name>A0A8A1MFA2_AJECA</name>
<dbReference type="GO" id="GO:0006782">
    <property type="term" value="P:protoporphyrinogen IX biosynthetic process"/>
    <property type="evidence" value="ECO:0007669"/>
    <property type="project" value="UniProtKB-UniPathway"/>
</dbReference>
<dbReference type="InterPro" id="IPR036291">
    <property type="entry name" value="NAD(P)-bd_dom_sf"/>
</dbReference>
<dbReference type="InterPro" id="IPR051207">
    <property type="entry name" value="ComplexI_NDUFA9_subunit"/>
</dbReference>
<dbReference type="GO" id="GO:0044877">
    <property type="term" value="F:protein-containing complex binding"/>
    <property type="evidence" value="ECO:0007669"/>
    <property type="project" value="TreeGrafter"/>
</dbReference>
<evidence type="ECO:0000313" key="5">
    <source>
        <dbReference type="Proteomes" id="UP000663671"/>
    </source>
</evidence>
<dbReference type="FunFam" id="3.40.50.720:FF:000358">
    <property type="entry name" value="NADH-ubiquinone oxidoreductase 39 kDa subunit"/>
    <property type="match status" value="1"/>
</dbReference>
<dbReference type="GO" id="GO:0005739">
    <property type="term" value="C:mitochondrion"/>
    <property type="evidence" value="ECO:0007669"/>
    <property type="project" value="TreeGrafter"/>
</dbReference>
<dbReference type="Gene3D" id="3.40.50.10090">
    <property type="match status" value="2"/>
</dbReference>
<feature type="domain" description="Tetrapyrrole biosynthesis uroporphyrinogen III synthase" evidence="3">
    <location>
        <begin position="449"/>
        <end position="570"/>
    </location>
</feature>
<dbReference type="GO" id="GO:0004852">
    <property type="term" value="F:uroporphyrinogen-III synthase activity"/>
    <property type="evidence" value="ECO:0007669"/>
    <property type="project" value="InterPro"/>
</dbReference>
<dbReference type="Pfam" id="PF01370">
    <property type="entry name" value="Epimerase"/>
    <property type="match status" value="1"/>
</dbReference>
<feature type="region of interest" description="Disordered" evidence="1">
    <location>
        <begin position="717"/>
        <end position="737"/>
    </location>
</feature>
<dbReference type="Gene3D" id="3.40.50.720">
    <property type="entry name" value="NAD(P)-binding Rossmann-like Domain"/>
    <property type="match status" value="1"/>
</dbReference>
<feature type="domain" description="Tetrapyrrole biosynthesis uroporphyrinogen III synthase" evidence="3">
    <location>
        <begin position="607"/>
        <end position="779"/>
    </location>
</feature>
<dbReference type="AlphaFoldDB" id="A0A8A1MFA2"/>
<dbReference type="PANTHER" id="PTHR12126">
    <property type="entry name" value="NADH-UBIQUINONE OXIDOREDUCTASE 39 KDA SUBUNIT-RELATED"/>
    <property type="match status" value="1"/>
</dbReference>
<evidence type="ECO:0000313" key="4">
    <source>
        <dbReference type="EMBL" id="QSS63343.1"/>
    </source>
</evidence>
<reference evidence="4" key="1">
    <citation type="submission" date="2021-01" db="EMBL/GenBank/DDBJ databases">
        <title>Chromosome-level genome assembly of a human fungal pathogen reveals clustering of transcriptionally co-regulated genes.</title>
        <authorList>
            <person name="Voorhies M."/>
            <person name="Cohen S."/>
            <person name="Shea T.P."/>
            <person name="Petrus S."/>
            <person name="Munoz J.F."/>
            <person name="Poplawski S."/>
            <person name="Goldman W.E."/>
            <person name="Michael T."/>
            <person name="Cuomo C.A."/>
            <person name="Sil A."/>
            <person name="Beyhan S."/>
        </authorList>
    </citation>
    <scope>NUCLEOTIDE SEQUENCE</scope>
    <source>
        <strain evidence="4">WU24</strain>
    </source>
</reference>
<dbReference type="OrthoDB" id="275457at2759"/>
<evidence type="ECO:0000256" key="1">
    <source>
        <dbReference type="SAM" id="MobiDB-lite"/>
    </source>
</evidence>
<proteinExistence type="predicted"/>
<gene>
    <name evidence="4" type="ORF">I7I51_00400</name>
</gene>
<dbReference type="UniPathway" id="UPA00251">
    <property type="reaction ID" value="UER00320"/>
</dbReference>
<accession>A0A8A1MFA2</accession>
<keyword evidence="4" id="KW-0830">Ubiquinone</keyword>
<dbReference type="VEuPathDB" id="FungiDB:I7I51_00400"/>
<dbReference type="Pfam" id="PF02602">
    <property type="entry name" value="HEM4"/>
    <property type="match status" value="2"/>
</dbReference>
<dbReference type="CDD" id="cd06578">
    <property type="entry name" value="HemD"/>
    <property type="match status" value="1"/>
</dbReference>
<sequence>MQKCRAVQSVLGSRAAVTTPLPPVRAQPHIQRRNIQDVYITRTGTPILKVQGGRSSLGGHTATVFGATGFLGRYIVNRLASQGCTVIVPYREEMAKRHLKVTGDLGRVVFMEYDLRNTQSIEESVRHSDVVYNLVGRKYPTKNFSYEDVHVDGLARIAEATAKYDVDRFIHVSSYNADMNSPSEFFRTKAQGEKLARMLFPETTIVRPAPMFGFEDNLLHKLAGITNLFTSNHMRERYWPVHAIDVGHALEKMLFTDSSVGQTYELYGPKNYSTAEIAELVDREIIKRRRHLNVPKRIMKPAAHWANKLLWWPTISADEVEMEFIDQKIDQSAKTFKDLDIEPAEIANLTFYYLRGYRSSQYSDLPPATERERMEDKKYVHVLDNQIYLYIVFALHLERCARPLRKPLQQTHLSIECADAIIMMNTPSSTPAKTPIFLLKTKSTPHDGYEEYFSASGQYDPIFVPVLEHRFREASLRRVRDLFVSGNIGKKYGGLIFTSQRAMEGFARVITNEVGENASTKASESLLLYSVGPATYRSLNTLRESHLPHSELVGRDAGTGEKLAHIILDHYNANYGNRRPTTDPETKVDGDGSAKTKTGGSNDNKLPLLFLTGEQHRDIIPKTLMGDKLPLERRIQVEELIVYETGVMESFEDMFAAALRAARARRKLEGRGGGGGMDDGDNNNADERTMWVVVFSPTGCDAMLRTLGMIPISEREGMDRDGISTSMNGGEEEEKEKKRIKGALRDCYIATIGPTTRDHLRGRYGVEPDVCAEIPSPEGVGKGIQEFLLERTVR</sequence>
<dbReference type="InterPro" id="IPR001509">
    <property type="entry name" value="Epimerase_deHydtase"/>
</dbReference>
<dbReference type="Proteomes" id="UP000663671">
    <property type="component" value="Chromosome 1"/>
</dbReference>
<evidence type="ECO:0000259" key="2">
    <source>
        <dbReference type="Pfam" id="PF01370"/>
    </source>
</evidence>